<keyword evidence="3" id="KW-0732">Signal</keyword>
<gene>
    <name evidence="4" type="ORF">HY30_12720</name>
</gene>
<proteinExistence type="inferred from homology"/>
<accession>A0A062UMC1</accession>
<dbReference type="InterPro" id="IPR011990">
    <property type="entry name" value="TPR-like_helical_dom_sf"/>
</dbReference>
<dbReference type="SUPFAM" id="SSF81901">
    <property type="entry name" value="HCP-like"/>
    <property type="match status" value="3"/>
</dbReference>
<evidence type="ECO:0000256" key="3">
    <source>
        <dbReference type="SAM" id="SignalP"/>
    </source>
</evidence>
<dbReference type="STRING" id="1280947.HY30_12720"/>
<name>A0A062UMC1_9PROT</name>
<dbReference type="InterPro" id="IPR006597">
    <property type="entry name" value="Sel1-like"/>
</dbReference>
<dbReference type="PANTHER" id="PTHR13891">
    <property type="entry name" value="CYTOCHROME C OXIDASE ASSEMBLY FACTOR 7"/>
    <property type="match status" value="1"/>
</dbReference>
<dbReference type="AlphaFoldDB" id="A0A062UMC1"/>
<dbReference type="Pfam" id="PF08238">
    <property type="entry name" value="Sel1"/>
    <property type="match status" value="9"/>
</dbReference>
<evidence type="ECO:0000313" key="4">
    <source>
        <dbReference type="EMBL" id="KCZ60100.1"/>
    </source>
</evidence>
<protein>
    <submittedName>
        <fullName evidence="4">Uncharacterized protein</fullName>
    </submittedName>
</protein>
<dbReference type="Gene3D" id="1.25.40.10">
    <property type="entry name" value="Tetratricopeptide repeat domain"/>
    <property type="match status" value="3"/>
</dbReference>
<organism evidence="4 5">
    <name type="scientific">Hyphomonas chukchiensis</name>
    <dbReference type="NCBI Taxonomy" id="1280947"/>
    <lineage>
        <taxon>Bacteria</taxon>
        <taxon>Pseudomonadati</taxon>
        <taxon>Pseudomonadota</taxon>
        <taxon>Alphaproteobacteria</taxon>
        <taxon>Hyphomonadales</taxon>
        <taxon>Hyphomonadaceae</taxon>
        <taxon>Hyphomonas</taxon>
    </lineage>
</organism>
<dbReference type="eggNOG" id="COG0790">
    <property type="taxonomic scope" value="Bacteria"/>
</dbReference>
<comment type="similarity">
    <text evidence="1">Belongs to the hcp beta-lactamase family.</text>
</comment>
<dbReference type="EMBL" id="AWFG01000011">
    <property type="protein sequence ID" value="KCZ60100.1"/>
    <property type="molecule type" value="Genomic_DNA"/>
</dbReference>
<sequence>MSAAVCIRTMIAALVFGAMPMLASAQGEAAKALIEKGYAALTAGDKIAMTEYFAQSCETDPKFGKCATAGDNLASGYGGGVPDIPRAARLYELGCNAGSQQSCIKAAELKAKNGTADDDAAAVALFKETCETDWTADKECLKLAAAYATGKGIAQNLAEAARLYEETCDIANPYRLPNPEACLLSGQAYLNGTGVTADRAKATQRIRIACQYEREGACDLLATLEPPASKQVAAAPSSPVPTPAKPRTDQQARYSAALEAVRSTNADIAYKGADDVFSLCRNEDYGQACYFYGNMLMQSQKASDNVDAIPFYEKGCDSGYADACVSAANYLAGVEGFPQDVVKAARLLDRGCLELDAVTCYASGVFYRDGHLGKPDPAKARVHLSRACDNGDPVACEEAAELGAEVKPAASTRYTVPDAATLSAFEKRYNEATSRTNSSDATIRNQGFDGLTDLCNAFYGKACYWLGDTLMLTTDAKSRADAYAYFSLGCEGRFASACTRAALMLEEGTDVQKNLAQAAAFRDEACKYNDKTGCFASGNAFAQNLYGNPNYAKARKYLATSCTAGEPAACKDLGVMQENGLGGSPDKVAALENYRLACKANEASGCYNVAVAAYNDWPGTSATDQQKIEGFLNACELGSASACDVAAKLTSAGLGLSLYPGRSDRSRSLACTLDKQYCQ</sequence>
<keyword evidence="5" id="KW-1185">Reference proteome</keyword>
<feature type="signal peptide" evidence="3">
    <location>
        <begin position="1"/>
        <end position="25"/>
    </location>
</feature>
<dbReference type="PATRIC" id="fig|1280947.3.peg.875"/>
<feature type="chain" id="PRO_5039893706" evidence="3">
    <location>
        <begin position="26"/>
        <end position="679"/>
    </location>
</feature>
<dbReference type="Proteomes" id="UP000027190">
    <property type="component" value="Unassembled WGS sequence"/>
</dbReference>
<dbReference type="OrthoDB" id="7615610at2"/>
<evidence type="ECO:0000256" key="2">
    <source>
        <dbReference type="ARBA" id="ARBA00022737"/>
    </source>
</evidence>
<dbReference type="InterPro" id="IPR040239">
    <property type="entry name" value="HcpB-like"/>
</dbReference>
<comment type="caution">
    <text evidence="4">The sequence shown here is derived from an EMBL/GenBank/DDBJ whole genome shotgun (WGS) entry which is preliminary data.</text>
</comment>
<dbReference type="PANTHER" id="PTHR13891:SF1">
    <property type="entry name" value="CYTOCHROME C OXIDASE ASSEMBLY FACTOR 7"/>
    <property type="match status" value="1"/>
</dbReference>
<keyword evidence="2" id="KW-0677">Repeat</keyword>
<evidence type="ECO:0000256" key="1">
    <source>
        <dbReference type="ARBA" id="ARBA00008486"/>
    </source>
</evidence>
<reference evidence="4 5" key="1">
    <citation type="journal article" date="2014" name="Antonie Van Leeuwenhoek">
        <title>Hyphomonas beringensis sp. nov. and Hyphomonas chukchiensis sp. nov., isolated from surface seawater of the Bering Sea and Chukchi Sea.</title>
        <authorList>
            <person name="Li C."/>
            <person name="Lai Q."/>
            <person name="Li G."/>
            <person name="Dong C."/>
            <person name="Wang J."/>
            <person name="Liao Y."/>
            <person name="Shao Z."/>
        </authorList>
    </citation>
    <scope>NUCLEOTIDE SEQUENCE [LARGE SCALE GENOMIC DNA]</scope>
    <source>
        <strain evidence="4 5">BH-BN04-4</strain>
    </source>
</reference>
<dbReference type="SMART" id="SM00671">
    <property type="entry name" value="SEL1"/>
    <property type="match status" value="11"/>
</dbReference>
<dbReference type="RefSeq" id="WP_034737507.1">
    <property type="nucleotide sequence ID" value="NZ_AWFG01000011.1"/>
</dbReference>
<evidence type="ECO:0000313" key="5">
    <source>
        <dbReference type="Proteomes" id="UP000027190"/>
    </source>
</evidence>